<dbReference type="CDD" id="cd16913">
    <property type="entry name" value="YkuD_like"/>
    <property type="match status" value="1"/>
</dbReference>
<evidence type="ECO:0000256" key="2">
    <source>
        <dbReference type="ARBA" id="ARBA00005992"/>
    </source>
</evidence>
<evidence type="ECO:0000259" key="11">
    <source>
        <dbReference type="PROSITE" id="PS52029"/>
    </source>
</evidence>
<keyword evidence="10" id="KW-0732">Signal</keyword>
<dbReference type="InterPro" id="IPR006311">
    <property type="entry name" value="TAT_signal"/>
</dbReference>
<dbReference type="Gene3D" id="2.40.440.10">
    <property type="entry name" value="L,D-transpeptidase catalytic domain-like"/>
    <property type="match status" value="1"/>
</dbReference>
<dbReference type="InterPro" id="IPR005490">
    <property type="entry name" value="LD_TPept_cat_dom"/>
</dbReference>
<sequence length="257" mass="28227">MLSTTRRSFLRNTVQLGALAALGGCATTASPPVAPTAFTPPPPMLPTDPLFLQDPSLDTVLEGTPDYAMLYGPVFTEPFPVNGIDLTRIEPQFLRQRVRYFSDMEPGSIVVDPAAHFLYFIQPDNWAVRYGVGTGKAGFSWSGLATIKFKREWPDWYPVQEYIDRNPRVVAQLSQLQSGMGIPGGSRNPIGARGLYLWQGDVDTLYRIHGTLEPYSIGRNVSSGCIRMINQDAMDLFKRVQVGATVKVTGDAVVASL</sequence>
<comment type="pathway">
    <text evidence="1 9">Cell wall biogenesis; peptidoglycan biosynthesis.</text>
</comment>
<evidence type="ECO:0000313" key="13">
    <source>
        <dbReference type="Proteomes" id="UP000631694"/>
    </source>
</evidence>
<keyword evidence="3" id="KW-0328">Glycosyltransferase</keyword>
<dbReference type="InterPro" id="IPR050979">
    <property type="entry name" value="LD-transpeptidase"/>
</dbReference>
<dbReference type="Pfam" id="PF03734">
    <property type="entry name" value="YkuD"/>
    <property type="match status" value="1"/>
</dbReference>
<keyword evidence="8 9" id="KW-0961">Cell wall biogenesis/degradation</keyword>
<evidence type="ECO:0000313" key="12">
    <source>
        <dbReference type="EMBL" id="MBH0236724.1"/>
    </source>
</evidence>
<evidence type="ECO:0000256" key="10">
    <source>
        <dbReference type="SAM" id="SignalP"/>
    </source>
</evidence>
<feature type="signal peptide" evidence="10">
    <location>
        <begin position="1"/>
        <end position="20"/>
    </location>
</feature>
<dbReference type="PROSITE" id="PS52029">
    <property type="entry name" value="LD_TPASE"/>
    <property type="match status" value="1"/>
</dbReference>
<evidence type="ECO:0000256" key="7">
    <source>
        <dbReference type="ARBA" id="ARBA00022984"/>
    </source>
</evidence>
<feature type="chain" id="PRO_5037772005" evidence="10">
    <location>
        <begin position="21"/>
        <end position="257"/>
    </location>
</feature>
<keyword evidence="4" id="KW-0808">Transferase</keyword>
<comment type="similarity">
    <text evidence="2">Belongs to the YkuD family.</text>
</comment>
<evidence type="ECO:0000256" key="4">
    <source>
        <dbReference type="ARBA" id="ARBA00022679"/>
    </source>
</evidence>
<evidence type="ECO:0000256" key="9">
    <source>
        <dbReference type="PROSITE-ProRule" id="PRU01373"/>
    </source>
</evidence>
<proteinExistence type="inferred from homology"/>
<evidence type="ECO:0000256" key="3">
    <source>
        <dbReference type="ARBA" id="ARBA00022676"/>
    </source>
</evidence>
<protein>
    <submittedName>
        <fullName evidence="12">L,D-transpeptidase</fullName>
    </submittedName>
</protein>
<keyword evidence="6 9" id="KW-0133">Cell shape</keyword>
<dbReference type="PROSITE" id="PS51318">
    <property type="entry name" value="TAT"/>
    <property type="match status" value="1"/>
</dbReference>
<dbReference type="InterPro" id="IPR038063">
    <property type="entry name" value="Transpep_catalytic_dom"/>
</dbReference>
<dbReference type="PROSITE" id="PS51257">
    <property type="entry name" value="PROKAR_LIPOPROTEIN"/>
    <property type="match status" value="1"/>
</dbReference>
<feature type="active site" description="Nucleophile" evidence="9">
    <location>
        <position position="225"/>
    </location>
</feature>
<dbReference type="RefSeq" id="WP_197309826.1">
    <property type="nucleotide sequence ID" value="NZ_JADZLT010000040.1"/>
</dbReference>
<evidence type="ECO:0000256" key="6">
    <source>
        <dbReference type="ARBA" id="ARBA00022960"/>
    </source>
</evidence>
<keyword evidence="7 9" id="KW-0573">Peptidoglycan synthesis</keyword>
<dbReference type="GO" id="GO:0016757">
    <property type="term" value="F:glycosyltransferase activity"/>
    <property type="evidence" value="ECO:0007669"/>
    <property type="project" value="UniProtKB-KW"/>
</dbReference>
<feature type="active site" description="Proton donor/acceptor" evidence="9">
    <location>
        <position position="209"/>
    </location>
</feature>
<keyword evidence="5" id="KW-0378">Hydrolase</keyword>
<gene>
    <name evidence="12" type="ORF">I5731_02720</name>
</gene>
<evidence type="ECO:0000256" key="1">
    <source>
        <dbReference type="ARBA" id="ARBA00004752"/>
    </source>
</evidence>
<dbReference type="SUPFAM" id="SSF141523">
    <property type="entry name" value="L,D-transpeptidase catalytic domain-like"/>
    <property type="match status" value="1"/>
</dbReference>
<accession>A0A931MY52</accession>
<dbReference type="GO" id="GO:0071555">
    <property type="term" value="P:cell wall organization"/>
    <property type="evidence" value="ECO:0007669"/>
    <property type="project" value="UniProtKB-UniRule"/>
</dbReference>
<dbReference type="PANTHER" id="PTHR30582:SF24">
    <property type="entry name" value="L,D-TRANSPEPTIDASE ERFK_SRFK-RELATED"/>
    <property type="match status" value="1"/>
</dbReference>
<evidence type="ECO:0000256" key="8">
    <source>
        <dbReference type="ARBA" id="ARBA00023316"/>
    </source>
</evidence>
<comment type="caution">
    <text evidence="12">The sequence shown here is derived from an EMBL/GenBank/DDBJ whole genome shotgun (WGS) entry which is preliminary data.</text>
</comment>
<dbReference type="GO" id="GO:0005576">
    <property type="term" value="C:extracellular region"/>
    <property type="evidence" value="ECO:0007669"/>
    <property type="project" value="TreeGrafter"/>
</dbReference>
<dbReference type="GO" id="GO:0071972">
    <property type="term" value="F:peptidoglycan L,D-transpeptidase activity"/>
    <property type="evidence" value="ECO:0007669"/>
    <property type="project" value="TreeGrafter"/>
</dbReference>
<dbReference type="PANTHER" id="PTHR30582">
    <property type="entry name" value="L,D-TRANSPEPTIDASE"/>
    <property type="match status" value="1"/>
</dbReference>
<reference evidence="12" key="1">
    <citation type="submission" date="2020-12" db="EMBL/GenBank/DDBJ databases">
        <title>Methylobrevis albus sp. nov., isolated from fresh water lack sediment.</title>
        <authorList>
            <person name="Zou Q."/>
        </authorList>
    </citation>
    <scope>NUCLEOTIDE SEQUENCE</scope>
    <source>
        <strain evidence="12">L22</strain>
    </source>
</reference>
<name>A0A931MY52_9HYPH</name>
<dbReference type="AlphaFoldDB" id="A0A931MY52"/>
<dbReference type="Proteomes" id="UP000631694">
    <property type="component" value="Unassembled WGS sequence"/>
</dbReference>
<dbReference type="EMBL" id="JADZLT010000040">
    <property type="protein sequence ID" value="MBH0236724.1"/>
    <property type="molecule type" value="Genomic_DNA"/>
</dbReference>
<dbReference type="GO" id="GO:0018104">
    <property type="term" value="P:peptidoglycan-protein cross-linking"/>
    <property type="evidence" value="ECO:0007669"/>
    <property type="project" value="TreeGrafter"/>
</dbReference>
<keyword evidence="13" id="KW-1185">Reference proteome</keyword>
<feature type="domain" description="L,D-TPase catalytic" evidence="11">
    <location>
        <begin position="107"/>
        <end position="249"/>
    </location>
</feature>
<organism evidence="12 13">
    <name type="scientific">Methylobrevis albus</name>
    <dbReference type="NCBI Taxonomy" id="2793297"/>
    <lineage>
        <taxon>Bacteria</taxon>
        <taxon>Pseudomonadati</taxon>
        <taxon>Pseudomonadota</taxon>
        <taxon>Alphaproteobacteria</taxon>
        <taxon>Hyphomicrobiales</taxon>
        <taxon>Pleomorphomonadaceae</taxon>
        <taxon>Methylobrevis</taxon>
    </lineage>
</organism>
<dbReference type="GO" id="GO:0008360">
    <property type="term" value="P:regulation of cell shape"/>
    <property type="evidence" value="ECO:0007669"/>
    <property type="project" value="UniProtKB-UniRule"/>
</dbReference>
<evidence type="ECO:0000256" key="5">
    <source>
        <dbReference type="ARBA" id="ARBA00022801"/>
    </source>
</evidence>